<sequence>MSRTVPVTARDRDSVDAARVRCGGRTARRDETREAAMDTPAGWRREGNLPAELTSFVGRDRLLATIRQRLQDSRLVTITGIGGVGKTRTALRVAHQVSGQFPDGVWYVDLSRLQDATMVRHAVNSSLGIPDQSARPEAETLSEWLIPRDLLLVIDSCEHLVDACAELIDRVLRDAPRVRVLATSRQALGVPGEQSFPISPLRVPGEDAAESPFVNESVRLFTERATSVVPDFTVDEDNVTAVSELCRRLDGIPLAIELASVRLRALSVEQILALLTDRFSLLAGASRTALPRHQTLRAAIGWSHELCEPAERLLWARLSIFSSDFELEAVRYICASEDLPAERIVDLVAGLVEKSILLSGNEPVGVRYRLLDTLRHYGKEWLDKLGESDWVRRRHRDYYLQVAQRGEHAWSGPRQVYWFSRMRQEHDNIRAALDYCLRDAEEARTGLELLSSLWFMWVACGFAREGRLYLERALQACTEPSKERCKALWVLAYVRNAQGDTGAALEAAEQCSAEAVRVGDSIAVILATKMQGTVAFLQGDLHKATALLGVAIEFHRSGRELNPGLLPAIAELAVVLTQQNELAEAEALLRDCRQLCTERGELWLRSYAIWATATIERITGRTEQAVLDAQEALRIKRSFHDVLGAVLAMETLSGLAADQGDGVRAARILGAAQANWKLFGLPLFGSPFFGTEHEACVKECKRILGEEAFLAAYQEGGEMSFEEAVGYAMGEIGGAAAGDFQARV</sequence>
<keyword evidence="4" id="KW-1185">Reference proteome</keyword>
<dbReference type="EC" id="2.7.11.1" evidence="3"/>
<comment type="caution">
    <text evidence="3">The sequence shown here is derived from an EMBL/GenBank/DDBJ whole genome shotgun (WGS) entry which is preliminary data.</text>
</comment>
<accession>A0A7X0M7C9</accession>
<protein>
    <submittedName>
        <fullName evidence="3">Non-specific serine/threonine protein kinase</fullName>
        <ecNumber evidence="3">2.7.11.1</ecNumber>
    </submittedName>
</protein>
<dbReference type="Proteomes" id="UP000555564">
    <property type="component" value="Unassembled WGS sequence"/>
</dbReference>
<dbReference type="InterPro" id="IPR027417">
    <property type="entry name" value="P-loop_NTPase"/>
</dbReference>
<name>A0A7X0M7C9_9ACTN</name>
<evidence type="ECO:0000259" key="2">
    <source>
        <dbReference type="Pfam" id="PF13401"/>
    </source>
</evidence>
<evidence type="ECO:0000313" key="4">
    <source>
        <dbReference type="Proteomes" id="UP000555564"/>
    </source>
</evidence>
<evidence type="ECO:0000313" key="3">
    <source>
        <dbReference type="EMBL" id="MBB6472716.1"/>
    </source>
</evidence>
<dbReference type="SUPFAM" id="SSF48452">
    <property type="entry name" value="TPR-like"/>
    <property type="match status" value="1"/>
</dbReference>
<gene>
    <name evidence="3" type="ORF">BJ992_002147</name>
</gene>
<keyword evidence="3" id="KW-0808">Transferase</keyword>
<dbReference type="EMBL" id="JACHIU010000001">
    <property type="protein sequence ID" value="MBB6472716.1"/>
    <property type="molecule type" value="Genomic_DNA"/>
</dbReference>
<keyword evidence="3" id="KW-0418">Kinase</keyword>
<organism evidence="3 4">
    <name type="scientific">Sphaerisporangium rubeum</name>
    <dbReference type="NCBI Taxonomy" id="321317"/>
    <lineage>
        <taxon>Bacteria</taxon>
        <taxon>Bacillati</taxon>
        <taxon>Actinomycetota</taxon>
        <taxon>Actinomycetes</taxon>
        <taxon>Streptosporangiales</taxon>
        <taxon>Streptosporangiaceae</taxon>
        <taxon>Sphaerisporangium</taxon>
    </lineage>
</organism>
<feature type="domain" description="ORC1/DEAH AAA+ ATPase" evidence="2">
    <location>
        <begin position="72"/>
        <end position="174"/>
    </location>
</feature>
<keyword evidence="3" id="KW-0723">Serine/threonine-protein kinase</keyword>
<dbReference type="GO" id="GO:0004674">
    <property type="term" value="F:protein serine/threonine kinase activity"/>
    <property type="evidence" value="ECO:0007669"/>
    <property type="project" value="UniProtKB-KW"/>
</dbReference>
<evidence type="ECO:0000256" key="1">
    <source>
        <dbReference type="SAM" id="MobiDB-lite"/>
    </source>
</evidence>
<dbReference type="PANTHER" id="PTHR47691">
    <property type="entry name" value="REGULATOR-RELATED"/>
    <property type="match status" value="1"/>
</dbReference>
<dbReference type="Gene3D" id="3.40.50.300">
    <property type="entry name" value="P-loop containing nucleotide triphosphate hydrolases"/>
    <property type="match status" value="1"/>
</dbReference>
<dbReference type="Gene3D" id="1.25.40.10">
    <property type="entry name" value="Tetratricopeptide repeat domain"/>
    <property type="match status" value="1"/>
</dbReference>
<dbReference type="InterPro" id="IPR011990">
    <property type="entry name" value="TPR-like_helical_dom_sf"/>
</dbReference>
<reference evidence="3 4" key="1">
    <citation type="submission" date="2020-08" db="EMBL/GenBank/DDBJ databases">
        <title>Sequencing the genomes of 1000 actinobacteria strains.</title>
        <authorList>
            <person name="Klenk H.-P."/>
        </authorList>
    </citation>
    <scope>NUCLEOTIDE SEQUENCE [LARGE SCALE GENOMIC DNA]</scope>
    <source>
        <strain evidence="3 4">DSM 44936</strain>
    </source>
</reference>
<feature type="compositionally biased region" description="Basic and acidic residues" evidence="1">
    <location>
        <begin position="27"/>
        <end position="36"/>
    </location>
</feature>
<dbReference type="PANTHER" id="PTHR47691:SF3">
    <property type="entry name" value="HTH-TYPE TRANSCRIPTIONAL REGULATOR RV0890C-RELATED"/>
    <property type="match status" value="1"/>
</dbReference>
<dbReference type="GO" id="GO:0043531">
    <property type="term" value="F:ADP binding"/>
    <property type="evidence" value="ECO:0007669"/>
    <property type="project" value="InterPro"/>
</dbReference>
<dbReference type="SUPFAM" id="SSF52540">
    <property type="entry name" value="P-loop containing nucleoside triphosphate hydrolases"/>
    <property type="match status" value="1"/>
</dbReference>
<dbReference type="Pfam" id="PF13401">
    <property type="entry name" value="AAA_22"/>
    <property type="match status" value="1"/>
</dbReference>
<dbReference type="InterPro" id="IPR049945">
    <property type="entry name" value="AAA_22"/>
</dbReference>
<feature type="region of interest" description="Disordered" evidence="1">
    <location>
        <begin position="23"/>
        <end position="44"/>
    </location>
</feature>
<proteinExistence type="predicted"/>
<dbReference type="AlphaFoldDB" id="A0A7X0M7C9"/>